<proteinExistence type="predicted"/>
<accession>A0A644UH24</accession>
<protein>
    <recommendedName>
        <fullName evidence="1">GP-PDE domain-containing protein</fullName>
    </recommendedName>
</protein>
<reference evidence="2" key="1">
    <citation type="submission" date="2019-08" db="EMBL/GenBank/DDBJ databases">
        <authorList>
            <person name="Kucharzyk K."/>
            <person name="Murdoch R.W."/>
            <person name="Higgins S."/>
            <person name="Loffler F."/>
        </authorList>
    </citation>
    <scope>NUCLEOTIDE SEQUENCE</scope>
</reference>
<dbReference type="InterPro" id="IPR030395">
    <property type="entry name" value="GP_PDE_dom"/>
</dbReference>
<evidence type="ECO:0000259" key="1">
    <source>
        <dbReference type="PROSITE" id="PS51704"/>
    </source>
</evidence>
<dbReference type="Pfam" id="PF03009">
    <property type="entry name" value="GDPD"/>
    <property type="match status" value="1"/>
</dbReference>
<gene>
    <name evidence="2" type="ORF">SDC9_24152</name>
</gene>
<dbReference type="SUPFAM" id="SSF51695">
    <property type="entry name" value="PLC-like phosphodiesterases"/>
    <property type="match status" value="1"/>
</dbReference>
<comment type="caution">
    <text evidence="2">The sequence shown here is derived from an EMBL/GenBank/DDBJ whole genome shotgun (WGS) entry which is preliminary data.</text>
</comment>
<dbReference type="Gene3D" id="3.20.20.190">
    <property type="entry name" value="Phosphatidylinositol (PI) phosphodiesterase"/>
    <property type="match status" value="1"/>
</dbReference>
<dbReference type="PROSITE" id="PS51704">
    <property type="entry name" value="GP_PDE"/>
    <property type="match status" value="1"/>
</dbReference>
<dbReference type="PANTHER" id="PTHR46211">
    <property type="entry name" value="GLYCEROPHOSPHORYL DIESTER PHOSPHODIESTERASE"/>
    <property type="match status" value="1"/>
</dbReference>
<evidence type="ECO:0000313" key="2">
    <source>
        <dbReference type="EMBL" id="MPL78288.1"/>
    </source>
</evidence>
<organism evidence="2">
    <name type="scientific">bioreactor metagenome</name>
    <dbReference type="NCBI Taxonomy" id="1076179"/>
    <lineage>
        <taxon>unclassified sequences</taxon>
        <taxon>metagenomes</taxon>
        <taxon>ecological metagenomes</taxon>
    </lineage>
</organism>
<dbReference type="GO" id="GO:0008081">
    <property type="term" value="F:phosphoric diester hydrolase activity"/>
    <property type="evidence" value="ECO:0007669"/>
    <property type="project" value="InterPro"/>
</dbReference>
<name>A0A644UH24_9ZZZZ</name>
<dbReference type="PANTHER" id="PTHR46211:SF1">
    <property type="entry name" value="GLYCEROPHOSPHODIESTER PHOSPHODIESTERASE, CYTOPLASMIC"/>
    <property type="match status" value="1"/>
</dbReference>
<dbReference type="EMBL" id="VSSQ01000115">
    <property type="protein sequence ID" value="MPL78288.1"/>
    <property type="molecule type" value="Genomic_DNA"/>
</dbReference>
<dbReference type="AlphaFoldDB" id="A0A644UH24"/>
<dbReference type="InterPro" id="IPR017946">
    <property type="entry name" value="PLC-like_Pdiesterase_TIM-brl"/>
</dbReference>
<sequence>MKIPFFKLAATIFIIFSLLMSVKGGSQNLATLNNYRIPINKKSAFIGKTYLPEGFTKSGHDIVYKISSDTAKLFRITREGEIYLRNGKILYEGGPFRYSVTITANERDNKENSLKMEFELVKDEFLNNIVVAHRGAWKESAAPQNSLKALENAIALGCSWSEFDLWMSSDGVPVCNHDPSIKGHMVEDTPASVLTSIELSAGEYLPTVEQYIRRAMDQNKTGLVVEIKPSGKSLDRTLELTEKVVKLIHNLKAQAWVSYISFSYESLEQVLKIDPLAKTAYLGSNKTIEEISESGIWGVDFNISLFKKDPLLVKKAKERGLTVNVWTVNSEDDLRSMMNLGVDYITTNEPELLFKILAK</sequence>
<dbReference type="GO" id="GO:0006629">
    <property type="term" value="P:lipid metabolic process"/>
    <property type="evidence" value="ECO:0007669"/>
    <property type="project" value="InterPro"/>
</dbReference>
<feature type="domain" description="GP-PDE" evidence="1">
    <location>
        <begin position="128"/>
        <end position="357"/>
    </location>
</feature>